<protein>
    <submittedName>
        <fullName evidence="2">Uncharacterized protein</fullName>
    </submittedName>
</protein>
<keyword evidence="3" id="KW-1185">Reference proteome</keyword>
<proteinExistence type="predicted"/>
<evidence type="ECO:0000256" key="1">
    <source>
        <dbReference type="SAM" id="MobiDB-lite"/>
    </source>
</evidence>
<organism evidence="2 3">
    <name type="scientific">Caerostris darwini</name>
    <dbReference type="NCBI Taxonomy" id="1538125"/>
    <lineage>
        <taxon>Eukaryota</taxon>
        <taxon>Metazoa</taxon>
        <taxon>Ecdysozoa</taxon>
        <taxon>Arthropoda</taxon>
        <taxon>Chelicerata</taxon>
        <taxon>Arachnida</taxon>
        <taxon>Araneae</taxon>
        <taxon>Araneomorphae</taxon>
        <taxon>Entelegynae</taxon>
        <taxon>Araneoidea</taxon>
        <taxon>Araneidae</taxon>
        <taxon>Caerostris</taxon>
    </lineage>
</organism>
<dbReference type="AlphaFoldDB" id="A0AAV4SJU4"/>
<evidence type="ECO:0000313" key="2">
    <source>
        <dbReference type="EMBL" id="GIY32028.1"/>
    </source>
</evidence>
<dbReference type="EMBL" id="BPLQ01007740">
    <property type="protein sequence ID" value="GIY32028.1"/>
    <property type="molecule type" value="Genomic_DNA"/>
</dbReference>
<gene>
    <name evidence="2" type="primary">AVEN_44200_1</name>
    <name evidence="2" type="ORF">CDAR_411231</name>
</gene>
<evidence type="ECO:0000313" key="3">
    <source>
        <dbReference type="Proteomes" id="UP001054837"/>
    </source>
</evidence>
<name>A0AAV4SJU4_9ARAC</name>
<reference evidence="2 3" key="1">
    <citation type="submission" date="2021-06" db="EMBL/GenBank/DDBJ databases">
        <title>Caerostris darwini draft genome.</title>
        <authorList>
            <person name="Kono N."/>
            <person name="Arakawa K."/>
        </authorList>
    </citation>
    <scope>NUCLEOTIDE SEQUENCE [LARGE SCALE GENOMIC DNA]</scope>
</reference>
<feature type="region of interest" description="Disordered" evidence="1">
    <location>
        <begin position="49"/>
        <end position="202"/>
    </location>
</feature>
<sequence length="385" mass="41388">MQIQQPVQLVLRIKLFLHFQCTNAFDPVSFLLQNKSIRCFPGTTTVAQSTDQTTTSIATTTRMTTPDTTTETEEPSTTSTTTDLQTTTTTTEPTTSTTTEPTTTTTTESTTTTTTESTTTTTMEPTTTTTTEPTTTTTTELTTSTTTEPTTTTMEPTTTTTMEPTTTTTMEPTTTTTTESTTTTTTESTTTTTSATTTSGATTMATTTTTEKFSCDPPKGAEAKAECPMDSLLLNALGSKSPFFGDALSPKCYDFKENLYDASQDDVHYFFSVDKGITINAQCPGEFDVIVKYSLCVMDAHIPAIVLHCSPIKDHSRVVETFNTSSEAMKDALVNCGDKAGFQKMFFADADGKGVVTRVTYQCILFEVKDNEVAQALDEAPASGP</sequence>
<dbReference type="Proteomes" id="UP001054837">
    <property type="component" value="Unassembled WGS sequence"/>
</dbReference>
<comment type="caution">
    <text evidence="2">The sequence shown here is derived from an EMBL/GenBank/DDBJ whole genome shotgun (WGS) entry which is preliminary data.</text>
</comment>
<accession>A0AAV4SJU4</accession>